<organism evidence="3">
    <name type="scientific">Solanum chacoense</name>
    <name type="common">Chaco potato</name>
    <dbReference type="NCBI Taxonomy" id="4108"/>
    <lineage>
        <taxon>Eukaryota</taxon>
        <taxon>Viridiplantae</taxon>
        <taxon>Streptophyta</taxon>
        <taxon>Embryophyta</taxon>
        <taxon>Tracheophyta</taxon>
        <taxon>Spermatophyta</taxon>
        <taxon>Magnoliopsida</taxon>
        <taxon>eudicotyledons</taxon>
        <taxon>Gunneridae</taxon>
        <taxon>Pentapetalae</taxon>
        <taxon>asterids</taxon>
        <taxon>lamiids</taxon>
        <taxon>Solanales</taxon>
        <taxon>Solanaceae</taxon>
        <taxon>Solanoideae</taxon>
        <taxon>Solaneae</taxon>
        <taxon>Solanum</taxon>
    </lineage>
</organism>
<feature type="signal peptide" evidence="2">
    <location>
        <begin position="1"/>
        <end position="16"/>
    </location>
</feature>
<dbReference type="EMBL" id="GEDG01026489">
    <property type="protein sequence ID" value="JAP14494.1"/>
    <property type="molecule type" value="Transcribed_RNA"/>
</dbReference>
<proteinExistence type="predicted"/>
<evidence type="ECO:0000313" key="3">
    <source>
        <dbReference type="EMBL" id="JAP14494.1"/>
    </source>
</evidence>
<evidence type="ECO:0000256" key="1">
    <source>
        <dbReference type="SAM" id="MobiDB-lite"/>
    </source>
</evidence>
<sequence length="73" mass="8496">MLTFLHFLILTMNNLKFLFFPHHSPNQQNEIPKEQENPTSKLGLFQDPSTKNVLEKSTSKQMEIPICKIPVQD</sequence>
<feature type="region of interest" description="Disordered" evidence="1">
    <location>
        <begin position="26"/>
        <end position="46"/>
    </location>
</feature>
<reference evidence="3" key="1">
    <citation type="submission" date="2015-12" db="EMBL/GenBank/DDBJ databases">
        <title>Gene expression during late stages of embryo sac development: a critical building block for successful pollen-pistil interactions.</title>
        <authorList>
            <person name="Liu Y."/>
            <person name="Joly V."/>
            <person name="Sabar M."/>
            <person name="Matton D.P."/>
        </authorList>
    </citation>
    <scope>NUCLEOTIDE SEQUENCE</scope>
</reference>
<name>A0A0V0H266_SOLCH</name>
<accession>A0A0V0H266</accession>
<evidence type="ECO:0000256" key="2">
    <source>
        <dbReference type="SAM" id="SignalP"/>
    </source>
</evidence>
<feature type="chain" id="PRO_5006865617" evidence="2">
    <location>
        <begin position="17"/>
        <end position="73"/>
    </location>
</feature>
<protein>
    <submittedName>
        <fullName evidence="3">Putative ovule protein</fullName>
    </submittedName>
</protein>
<dbReference type="AlphaFoldDB" id="A0A0V0H266"/>
<keyword evidence="2" id="KW-0732">Signal</keyword>